<name>A0ABU2L6R7_9ACTN</name>
<sequence>MNIRGVSLSTFYDIVDDISRSEYAGNVAVNRDARWSGRSSITARLRVTDSRGLGARTAASGRHGPYACWHAHRDVLRQVFAVAPDATVRTVLETYRGEPGFRQNYPATAYRNVGSLDYPAYMPELCLHAGCGAESAPVEWPQPQPQPPAPAGDGGDVLERIHRELRQADRMRPQPLFFEGPQSLLDAPDLAYSGR</sequence>
<dbReference type="EMBL" id="JAVREN010000010">
    <property type="protein sequence ID" value="MDT0307262.1"/>
    <property type="molecule type" value="Genomic_DNA"/>
</dbReference>
<feature type="compositionally biased region" description="Pro residues" evidence="1">
    <location>
        <begin position="140"/>
        <end position="150"/>
    </location>
</feature>
<gene>
    <name evidence="2" type="ORF">RM780_09835</name>
</gene>
<reference evidence="3" key="1">
    <citation type="submission" date="2023-07" db="EMBL/GenBank/DDBJ databases">
        <title>30 novel species of actinomycetes from the DSMZ collection.</title>
        <authorList>
            <person name="Nouioui I."/>
        </authorList>
    </citation>
    <scope>NUCLEOTIDE SEQUENCE [LARGE SCALE GENOMIC DNA]</scope>
    <source>
        <strain evidence="3">DSM 44917</strain>
    </source>
</reference>
<feature type="region of interest" description="Disordered" evidence="1">
    <location>
        <begin position="136"/>
        <end position="158"/>
    </location>
</feature>
<dbReference type="RefSeq" id="WP_311630205.1">
    <property type="nucleotide sequence ID" value="NZ_JAVREN010000010.1"/>
</dbReference>
<keyword evidence="3" id="KW-1185">Reference proteome</keyword>
<proteinExistence type="predicted"/>
<protein>
    <submittedName>
        <fullName evidence="2">Uncharacterized protein</fullName>
    </submittedName>
</protein>
<evidence type="ECO:0000313" key="2">
    <source>
        <dbReference type="EMBL" id="MDT0307262.1"/>
    </source>
</evidence>
<evidence type="ECO:0000256" key="1">
    <source>
        <dbReference type="SAM" id="MobiDB-lite"/>
    </source>
</evidence>
<dbReference type="Proteomes" id="UP001183388">
    <property type="component" value="Unassembled WGS sequence"/>
</dbReference>
<accession>A0ABU2L6R7</accession>
<comment type="caution">
    <text evidence="2">The sequence shown here is derived from an EMBL/GenBank/DDBJ whole genome shotgun (WGS) entry which is preliminary data.</text>
</comment>
<evidence type="ECO:0000313" key="3">
    <source>
        <dbReference type="Proteomes" id="UP001183388"/>
    </source>
</evidence>
<organism evidence="2 3">
    <name type="scientific">Streptomyces boetiae</name>
    <dbReference type="NCBI Taxonomy" id="3075541"/>
    <lineage>
        <taxon>Bacteria</taxon>
        <taxon>Bacillati</taxon>
        <taxon>Actinomycetota</taxon>
        <taxon>Actinomycetes</taxon>
        <taxon>Kitasatosporales</taxon>
        <taxon>Streptomycetaceae</taxon>
        <taxon>Streptomyces</taxon>
    </lineage>
</organism>